<protein>
    <submittedName>
        <fullName evidence="1">Uncharacterized protein</fullName>
    </submittedName>
</protein>
<sequence>MLLSLLPWYWRWGAVLGLSACFYGLGRIQGQRAEQTKDMDVERSALVRVIRIERKQAAISQAVAEQHESGRIRDRVIYRNIEKEVIRYVASPQHAVCHLDYEWLRLHNAAALSIVPEPADSADAAAGEFTSDDALQTVTTNYQACQDNARQLADLQAWVHQQLHH</sequence>
<evidence type="ECO:0000313" key="1">
    <source>
        <dbReference type="EMBL" id="QDQ28262.1"/>
    </source>
</evidence>
<dbReference type="AlphaFoldDB" id="A0A516SJB7"/>
<dbReference type="OrthoDB" id="6058858at2"/>
<dbReference type="EMBL" id="CP041730">
    <property type="protein sequence ID" value="QDQ28262.1"/>
    <property type="molecule type" value="Genomic_DNA"/>
</dbReference>
<proteinExistence type="predicted"/>
<organism evidence="1 2">
    <name type="scientific">Chitinimonas arctica</name>
    <dbReference type="NCBI Taxonomy" id="2594795"/>
    <lineage>
        <taxon>Bacteria</taxon>
        <taxon>Pseudomonadati</taxon>
        <taxon>Pseudomonadota</taxon>
        <taxon>Betaproteobacteria</taxon>
        <taxon>Neisseriales</taxon>
        <taxon>Chitinibacteraceae</taxon>
        <taxon>Chitinimonas</taxon>
    </lineage>
</organism>
<accession>A0A516SJB7</accession>
<gene>
    <name evidence="1" type="ORF">FNU76_18965</name>
</gene>
<keyword evidence="2" id="KW-1185">Reference proteome</keyword>
<dbReference type="RefSeq" id="WP_144279649.1">
    <property type="nucleotide sequence ID" value="NZ_CP041730.1"/>
</dbReference>
<dbReference type="KEGG" id="cari:FNU76_18965"/>
<name>A0A516SJB7_9NEIS</name>
<evidence type="ECO:0000313" key="2">
    <source>
        <dbReference type="Proteomes" id="UP000317550"/>
    </source>
</evidence>
<dbReference type="Proteomes" id="UP000317550">
    <property type="component" value="Chromosome"/>
</dbReference>
<reference evidence="2" key="1">
    <citation type="submission" date="2019-07" db="EMBL/GenBank/DDBJ databases">
        <title>Chitinimonas sp. nov., isolated from Ny-Alesund, arctica soil.</title>
        <authorList>
            <person name="Xu Q."/>
            <person name="Peng F."/>
        </authorList>
    </citation>
    <scope>NUCLEOTIDE SEQUENCE [LARGE SCALE GENOMIC DNA]</scope>
    <source>
        <strain evidence="2">R3-44</strain>
    </source>
</reference>